<dbReference type="KEGG" id="lala:AB8B28_11075"/>
<comment type="similarity">
    <text evidence="2">Belongs to the HAD-like hydrolase superfamily. CbbY/CbbZ/Gph/YieH family.</text>
</comment>
<dbReference type="SUPFAM" id="SSF56784">
    <property type="entry name" value="HAD-like"/>
    <property type="match status" value="1"/>
</dbReference>
<evidence type="ECO:0000313" key="6">
    <source>
        <dbReference type="EMBL" id="XDU62164.1"/>
    </source>
</evidence>
<dbReference type="EMBL" id="CP165647">
    <property type="protein sequence ID" value="XDU62164.1"/>
    <property type="molecule type" value="Genomic_DNA"/>
</dbReference>
<keyword evidence="6" id="KW-0378">Hydrolase</keyword>
<organism evidence="6">
    <name type="scientific">Leptotrichia alba</name>
    <dbReference type="NCBI Taxonomy" id="3239304"/>
    <lineage>
        <taxon>Bacteria</taxon>
        <taxon>Fusobacteriati</taxon>
        <taxon>Fusobacteriota</taxon>
        <taxon>Fusobacteriia</taxon>
        <taxon>Fusobacteriales</taxon>
        <taxon>Leptotrichiaceae</taxon>
        <taxon>Leptotrichia</taxon>
    </lineage>
</organism>
<dbReference type="NCBIfam" id="TIGR01509">
    <property type="entry name" value="HAD-SF-IA-v3"/>
    <property type="match status" value="1"/>
</dbReference>
<dbReference type="Pfam" id="PF13419">
    <property type="entry name" value="HAD_2"/>
    <property type="match status" value="1"/>
</dbReference>
<evidence type="ECO:0000256" key="5">
    <source>
        <dbReference type="ARBA" id="ARBA00023277"/>
    </source>
</evidence>
<dbReference type="AlphaFoldDB" id="A0AB39V328"/>
<name>A0AB39V328_9FUSO</name>
<proteinExistence type="inferred from homology"/>
<dbReference type="RefSeq" id="WP_369715806.1">
    <property type="nucleotide sequence ID" value="NZ_CP165647.1"/>
</dbReference>
<dbReference type="InterPro" id="IPR023214">
    <property type="entry name" value="HAD_sf"/>
</dbReference>
<dbReference type="InterPro" id="IPR036412">
    <property type="entry name" value="HAD-like_sf"/>
</dbReference>
<comment type="cofactor">
    <cofactor evidence="1">
        <name>Mg(2+)</name>
        <dbReference type="ChEBI" id="CHEBI:18420"/>
    </cofactor>
</comment>
<dbReference type="PANTHER" id="PTHR46193">
    <property type="entry name" value="6-PHOSPHOGLUCONATE PHOSPHATASE"/>
    <property type="match status" value="1"/>
</dbReference>
<dbReference type="InterPro" id="IPR023198">
    <property type="entry name" value="PGP-like_dom2"/>
</dbReference>
<dbReference type="GO" id="GO:0046872">
    <property type="term" value="F:metal ion binding"/>
    <property type="evidence" value="ECO:0007669"/>
    <property type="project" value="UniProtKB-KW"/>
</dbReference>
<accession>A0AB39V328</accession>
<keyword evidence="5" id="KW-0119">Carbohydrate metabolism</keyword>
<dbReference type="GO" id="GO:0016787">
    <property type="term" value="F:hydrolase activity"/>
    <property type="evidence" value="ECO:0007669"/>
    <property type="project" value="UniProtKB-KW"/>
</dbReference>
<dbReference type="PANTHER" id="PTHR46193:SF18">
    <property type="entry name" value="HEXITOL PHOSPHATASE B"/>
    <property type="match status" value="1"/>
</dbReference>
<keyword evidence="4" id="KW-0460">Magnesium</keyword>
<dbReference type="SFLD" id="SFLDS00003">
    <property type="entry name" value="Haloacid_Dehalogenase"/>
    <property type="match status" value="1"/>
</dbReference>
<protein>
    <submittedName>
        <fullName evidence="6">HAD family hydrolase</fullName>
    </submittedName>
</protein>
<evidence type="ECO:0000256" key="2">
    <source>
        <dbReference type="ARBA" id="ARBA00006171"/>
    </source>
</evidence>
<dbReference type="InterPro" id="IPR006439">
    <property type="entry name" value="HAD-SF_hydro_IA"/>
</dbReference>
<dbReference type="Gene3D" id="1.10.150.240">
    <property type="entry name" value="Putative phosphatase, domain 2"/>
    <property type="match status" value="1"/>
</dbReference>
<dbReference type="InterPro" id="IPR041492">
    <property type="entry name" value="HAD_2"/>
</dbReference>
<evidence type="ECO:0000256" key="1">
    <source>
        <dbReference type="ARBA" id="ARBA00001946"/>
    </source>
</evidence>
<dbReference type="Gene3D" id="3.40.50.1000">
    <property type="entry name" value="HAD superfamily/HAD-like"/>
    <property type="match status" value="1"/>
</dbReference>
<dbReference type="InterPro" id="IPR051600">
    <property type="entry name" value="Beta-PGM-like"/>
</dbReference>
<evidence type="ECO:0000256" key="4">
    <source>
        <dbReference type="ARBA" id="ARBA00022842"/>
    </source>
</evidence>
<reference evidence="6" key="1">
    <citation type="submission" date="2024-07" db="EMBL/GenBank/DDBJ databases">
        <authorList>
            <person name="Li X.-J."/>
            <person name="Wang X."/>
        </authorList>
    </citation>
    <scope>NUCLEOTIDE SEQUENCE</scope>
    <source>
        <strain evidence="6">HSP-536</strain>
    </source>
</reference>
<dbReference type="SFLD" id="SFLDG01129">
    <property type="entry name" value="C1.5:_HAD__Beta-PGM__Phosphata"/>
    <property type="match status" value="1"/>
</dbReference>
<keyword evidence="3" id="KW-0479">Metal-binding</keyword>
<gene>
    <name evidence="6" type="ORF">AB8B28_11075</name>
</gene>
<evidence type="ECO:0000256" key="3">
    <source>
        <dbReference type="ARBA" id="ARBA00022723"/>
    </source>
</evidence>
<sequence>MKKTKMIICDLDGTLFDTLEVNYQAYKKSLYEIGYELSYSFFIKECYGKHYKEFLSKLNLTEEEIEKVHIIKKNIYRNNLKYAKINNYLFDIIESLKNNYYIALVTTASKQNSEEILEFFNKKEVFELFIFAENVERKKPDPEGFIKAMEYFNISPEKTLIFEDSDIGIEAAQRSGANIMKIEKF</sequence>